<evidence type="ECO:0000256" key="5">
    <source>
        <dbReference type="ARBA" id="ARBA00023136"/>
    </source>
</evidence>
<keyword evidence="3 6" id="KW-0812">Transmembrane</keyword>
<dbReference type="AlphaFoldDB" id="A0A1G6AXT9"/>
<feature type="transmembrane region" description="Helical" evidence="6">
    <location>
        <begin position="256"/>
        <end position="279"/>
    </location>
</feature>
<evidence type="ECO:0000256" key="2">
    <source>
        <dbReference type="ARBA" id="ARBA00022448"/>
    </source>
</evidence>
<dbReference type="PROSITE" id="PS50267">
    <property type="entry name" value="NA_NEUROTRAN_SYMP_3"/>
    <property type="match status" value="1"/>
</dbReference>
<dbReference type="Pfam" id="PF00209">
    <property type="entry name" value="SNF"/>
    <property type="match status" value="1"/>
</dbReference>
<dbReference type="InterPro" id="IPR037272">
    <property type="entry name" value="SNS_sf"/>
</dbReference>
<evidence type="ECO:0000256" key="1">
    <source>
        <dbReference type="ARBA" id="ARBA00004141"/>
    </source>
</evidence>
<keyword evidence="4 6" id="KW-1133">Transmembrane helix</keyword>
<evidence type="ECO:0000256" key="6">
    <source>
        <dbReference type="SAM" id="Phobius"/>
    </source>
</evidence>
<proteinExistence type="predicted"/>
<dbReference type="PANTHER" id="PTHR42948">
    <property type="entry name" value="TRANSPORTER"/>
    <property type="match status" value="1"/>
</dbReference>
<dbReference type="EMBL" id="FMXR01000007">
    <property type="protein sequence ID" value="SDB13053.1"/>
    <property type="molecule type" value="Genomic_DNA"/>
</dbReference>
<comment type="subcellular location">
    <subcellularLocation>
        <location evidence="1">Membrane</location>
        <topology evidence="1">Multi-pass membrane protein</topology>
    </subcellularLocation>
</comment>
<sequence length="281" mass="30683">MPVLIVIAIGVSIYVLTLPDAIEGLKYYLVPDISQFSFKTIAAAAGQLFFSLSIAMGIMVSYGSYVRDDVSLVKSVNQVELFDTLIALLSGLMIIPPVVIYSGAEATASKGPGLMFMALPKVFDSMPAGTFIGALFFILVLLAALTSSISILEATTSMLMDRWKLSRTKSVIILTVFSILLGIAVSLGFGLWSDFTIGGMDLLTFFDYITNSVLMPIVTFFTCILIGWIVGTKALEAEIQKNGEVFRRKLVMRVMIKYVTPVMMVLILIFYNLAQFGIISL</sequence>
<evidence type="ECO:0000256" key="4">
    <source>
        <dbReference type="ARBA" id="ARBA00022989"/>
    </source>
</evidence>
<name>A0A1G6AXT9_EUBOX</name>
<dbReference type="PRINTS" id="PR00176">
    <property type="entry name" value="NANEUSMPORT"/>
</dbReference>
<reference evidence="7 8" key="1">
    <citation type="submission" date="2016-10" db="EMBL/GenBank/DDBJ databases">
        <authorList>
            <person name="de Groot N.N."/>
        </authorList>
    </citation>
    <scope>NUCLEOTIDE SEQUENCE [LARGE SCALE GENOMIC DNA]</scope>
    <source>
        <strain evidence="7 8">DSM 3217</strain>
    </source>
</reference>
<dbReference type="NCBIfam" id="NF037979">
    <property type="entry name" value="Na_transp"/>
    <property type="match status" value="1"/>
</dbReference>
<gene>
    <name evidence="7" type="ORF">SAMN02910417_00997</name>
</gene>
<dbReference type="CDD" id="cd10336">
    <property type="entry name" value="SLC6sbd_Tyt1-Like"/>
    <property type="match status" value="1"/>
</dbReference>
<dbReference type="Proteomes" id="UP000199228">
    <property type="component" value="Unassembled WGS sequence"/>
</dbReference>
<keyword evidence="8" id="KW-1185">Reference proteome</keyword>
<keyword evidence="5 6" id="KW-0472">Membrane</keyword>
<feature type="transmembrane region" description="Helical" evidence="6">
    <location>
        <begin position="85"/>
        <end position="108"/>
    </location>
</feature>
<evidence type="ECO:0000313" key="8">
    <source>
        <dbReference type="Proteomes" id="UP000199228"/>
    </source>
</evidence>
<dbReference type="InterPro" id="IPR000175">
    <property type="entry name" value="Na/ntran_symport"/>
</dbReference>
<accession>A0A1G6AXT9</accession>
<keyword evidence="2" id="KW-0813">Transport</keyword>
<feature type="transmembrane region" description="Helical" evidence="6">
    <location>
        <begin position="213"/>
        <end position="235"/>
    </location>
</feature>
<dbReference type="SUPFAM" id="SSF161070">
    <property type="entry name" value="SNF-like"/>
    <property type="match status" value="1"/>
</dbReference>
<dbReference type="GO" id="GO:0016020">
    <property type="term" value="C:membrane"/>
    <property type="evidence" value="ECO:0007669"/>
    <property type="project" value="UniProtKB-SubCell"/>
</dbReference>
<evidence type="ECO:0000256" key="3">
    <source>
        <dbReference type="ARBA" id="ARBA00022692"/>
    </source>
</evidence>
<protein>
    <submittedName>
        <fullName evidence="7">Sodium:neurotransmitter symporter family protein</fullName>
    </submittedName>
</protein>
<organism evidence="7 8">
    <name type="scientific">Eubacterium oxidoreducens</name>
    <dbReference type="NCBI Taxonomy" id="1732"/>
    <lineage>
        <taxon>Bacteria</taxon>
        <taxon>Bacillati</taxon>
        <taxon>Bacillota</taxon>
        <taxon>Clostridia</taxon>
        <taxon>Eubacteriales</taxon>
        <taxon>Eubacteriaceae</taxon>
        <taxon>Eubacterium</taxon>
    </lineage>
</organism>
<dbReference type="InterPro" id="IPR047218">
    <property type="entry name" value="YocR/YhdH-like"/>
</dbReference>
<feature type="transmembrane region" description="Helical" evidence="6">
    <location>
        <begin position="41"/>
        <end position="65"/>
    </location>
</feature>
<dbReference type="PANTHER" id="PTHR42948:SF1">
    <property type="entry name" value="TRANSPORTER"/>
    <property type="match status" value="1"/>
</dbReference>
<feature type="transmembrane region" description="Helical" evidence="6">
    <location>
        <begin position="171"/>
        <end position="193"/>
    </location>
</feature>
<feature type="transmembrane region" description="Helical" evidence="6">
    <location>
        <begin position="128"/>
        <end position="151"/>
    </location>
</feature>
<evidence type="ECO:0000313" key="7">
    <source>
        <dbReference type="EMBL" id="SDB13053.1"/>
    </source>
</evidence>